<keyword evidence="3" id="KW-0418">Kinase</keyword>
<comment type="caution">
    <text evidence="3">The sequence shown here is derived from an EMBL/GenBank/DDBJ whole genome shotgun (WGS) entry which is preliminary data.</text>
</comment>
<dbReference type="InterPro" id="IPR010559">
    <property type="entry name" value="Sig_transdc_His_kin_internal"/>
</dbReference>
<dbReference type="PANTHER" id="PTHR34220">
    <property type="entry name" value="SENSOR HISTIDINE KINASE YPDA"/>
    <property type="match status" value="1"/>
</dbReference>
<reference evidence="3" key="1">
    <citation type="journal article" date="2014" name="Int. J. Syst. Evol. Microbiol.">
        <title>Complete genome sequence of Corynebacterium casei LMG S-19264T (=DSM 44701T), isolated from a smear-ripened cheese.</title>
        <authorList>
            <consortium name="US DOE Joint Genome Institute (JGI-PGF)"/>
            <person name="Walter F."/>
            <person name="Albersmeier A."/>
            <person name="Kalinowski J."/>
            <person name="Ruckert C."/>
        </authorList>
    </citation>
    <scope>NUCLEOTIDE SEQUENCE</scope>
    <source>
        <strain evidence="3">CGMCC 1.15448</strain>
    </source>
</reference>
<keyword evidence="1" id="KW-0812">Transmembrane</keyword>
<protein>
    <submittedName>
        <fullName evidence="3">Sensor histidine kinase</fullName>
    </submittedName>
</protein>
<dbReference type="GO" id="GO:0016020">
    <property type="term" value="C:membrane"/>
    <property type="evidence" value="ECO:0007669"/>
    <property type="project" value="InterPro"/>
</dbReference>
<evidence type="ECO:0000313" key="3">
    <source>
        <dbReference type="EMBL" id="GGB15529.1"/>
    </source>
</evidence>
<dbReference type="InterPro" id="IPR036890">
    <property type="entry name" value="HATPase_C_sf"/>
</dbReference>
<proteinExistence type="predicted"/>
<sequence>MLFLSLPILFSPESLPLKSYLSNPPTRRELLIYVLVLGVFYANYFLLIPAYYFTRRYLAFALFNLLCFGLLTFMPLLLAPISPLPRPGFNNTPPHTAAPNRPEYSPPPIDHPHGRPIFRDISQYLFLFLVVLFLALLLKIRDRWRHAEEEKLHAELAYLKAQINPHFLFNILNSIYALALERSDRTAGAVVKLSSMMRYVLLEAGQNRVPLEQEITYLTDYIELQQTRFEDEDTLQLDFTVTGQPEGKTIAPLLLIPFVENAFKHGINPEQPSAIRIRIDIGEKELRLAVTNRKVAPKLLPTGPAGLGINNTRQRLGILYPAQYTLSIEDNADDFHVLLTLHLT</sequence>
<keyword evidence="1" id="KW-1133">Transmembrane helix</keyword>
<dbReference type="PANTHER" id="PTHR34220:SF7">
    <property type="entry name" value="SENSOR HISTIDINE KINASE YPDA"/>
    <property type="match status" value="1"/>
</dbReference>
<keyword evidence="4" id="KW-1185">Reference proteome</keyword>
<dbReference type="InterPro" id="IPR050640">
    <property type="entry name" value="Bact_2-comp_sensor_kinase"/>
</dbReference>
<organism evidence="3 4">
    <name type="scientific">Puia dinghuensis</name>
    <dbReference type="NCBI Taxonomy" id="1792502"/>
    <lineage>
        <taxon>Bacteria</taxon>
        <taxon>Pseudomonadati</taxon>
        <taxon>Bacteroidota</taxon>
        <taxon>Chitinophagia</taxon>
        <taxon>Chitinophagales</taxon>
        <taxon>Chitinophagaceae</taxon>
        <taxon>Puia</taxon>
    </lineage>
</organism>
<dbReference type="Proteomes" id="UP000607559">
    <property type="component" value="Unassembled WGS sequence"/>
</dbReference>
<accession>A0A8J2XVZ3</accession>
<feature type="domain" description="Signal transduction histidine kinase internal region" evidence="2">
    <location>
        <begin position="154"/>
        <end position="231"/>
    </location>
</feature>
<dbReference type="GO" id="GO:0000155">
    <property type="term" value="F:phosphorelay sensor kinase activity"/>
    <property type="evidence" value="ECO:0007669"/>
    <property type="project" value="InterPro"/>
</dbReference>
<dbReference type="Gene3D" id="3.30.565.10">
    <property type="entry name" value="Histidine kinase-like ATPase, C-terminal domain"/>
    <property type="match status" value="1"/>
</dbReference>
<evidence type="ECO:0000256" key="1">
    <source>
        <dbReference type="SAM" id="Phobius"/>
    </source>
</evidence>
<dbReference type="Pfam" id="PF06580">
    <property type="entry name" value="His_kinase"/>
    <property type="match status" value="1"/>
</dbReference>
<gene>
    <name evidence="3" type="ORF">GCM10011511_44170</name>
</gene>
<evidence type="ECO:0000313" key="4">
    <source>
        <dbReference type="Proteomes" id="UP000607559"/>
    </source>
</evidence>
<dbReference type="AlphaFoldDB" id="A0A8J2XVZ3"/>
<keyword evidence="1" id="KW-0472">Membrane</keyword>
<feature type="transmembrane region" description="Helical" evidence="1">
    <location>
        <begin position="121"/>
        <end position="138"/>
    </location>
</feature>
<name>A0A8J2XVZ3_9BACT</name>
<feature type="transmembrane region" description="Helical" evidence="1">
    <location>
        <begin position="30"/>
        <end position="53"/>
    </location>
</feature>
<feature type="transmembrane region" description="Helical" evidence="1">
    <location>
        <begin position="60"/>
        <end position="81"/>
    </location>
</feature>
<reference evidence="3" key="2">
    <citation type="submission" date="2020-09" db="EMBL/GenBank/DDBJ databases">
        <authorList>
            <person name="Sun Q."/>
            <person name="Zhou Y."/>
        </authorList>
    </citation>
    <scope>NUCLEOTIDE SEQUENCE</scope>
    <source>
        <strain evidence="3">CGMCC 1.15448</strain>
    </source>
</reference>
<keyword evidence="3" id="KW-0808">Transferase</keyword>
<evidence type="ECO:0000259" key="2">
    <source>
        <dbReference type="Pfam" id="PF06580"/>
    </source>
</evidence>
<dbReference type="EMBL" id="BMJC01000005">
    <property type="protein sequence ID" value="GGB15529.1"/>
    <property type="molecule type" value="Genomic_DNA"/>
</dbReference>